<sequence length="666" mass="75648">MDVNLSSLAKGFLDKLTITASAYTVIVNDTGHIIVLSKSAKETLFNKETTEDDISRTIGQPRCQRGMTHEQLKNCLWESTDKVLTLADIADAKRYSGANFSGVLAQMFKEGKSNCSLGMQQADVCFPTKSADGECQLHLVSFCAFSAVPEWGLILGSRYPDVTEAARLSVSALDTSNENLTISTHEHKIHVRVKRQALLEDLEAGLGMEDEVLHFKISNTGRIPLPYEVLIPDTTQNKALHTLEKGIVQLTSASHGRLSRQESALLNFNLAFRNATFGNHTETIIIRANDEEPRGTCFRKATVINLQVELLRVRRYTMVRKFLRDHGVEVMWALGILSVLVCSMPLALYARHTIRKQAKQESTQRLKLDSALDSTSRVAFPMVLMAAKEFKRMGALVCHEQMMRLHADIWLYSVEEVKEFSKLNHIIFVSHQWTGFENPDPSGVQYRAMVMSIDTLAMQENWDEELMYIWVDYFSIPQTHRGTQHLAINSLTVYASNVMAFVVVAPPVKHKELCEVCDKATYQRRAWCRAEQLAHLLALGNTRMYLAEDDVLIPLRDIEHWLQQSQYVFQGDLTCCRRKHVGMEKCDKELLVVPMLGLWAELYQKHLEDRLSADQQDVYNSISAHLDEVFPRTFEFVNQKGGIEIRPLFGDLTDRLLAAMEERHKP</sequence>
<proteinExistence type="predicted"/>
<accession>A0A7S0AH73</accession>
<keyword evidence="1" id="KW-1133">Transmembrane helix</keyword>
<evidence type="ECO:0000256" key="1">
    <source>
        <dbReference type="SAM" id="Phobius"/>
    </source>
</evidence>
<keyword evidence="1" id="KW-0472">Membrane</keyword>
<dbReference type="EMBL" id="HBEG01027127">
    <property type="protein sequence ID" value="CAD8363597.1"/>
    <property type="molecule type" value="Transcribed_RNA"/>
</dbReference>
<keyword evidence="1" id="KW-0812">Transmembrane</keyword>
<organism evidence="2">
    <name type="scientific">Pyrodinium bahamense</name>
    <dbReference type="NCBI Taxonomy" id="73915"/>
    <lineage>
        <taxon>Eukaryota</taxon>
        <taxon>Sar</taxon>
        <taxon>Alveolata</taxon>
        <taxon>Dinophyceae</taxon>
        <taxon>Gonyaulacales</taxon>
        <taxon>Pyrocystaceae</taxon>
        <taxon>Pyrodinium</taxon>
    </lineage>
</organism>
<gene>
    <name evidence="2" type="ORF">PBAH0796_LOCUS16450</name>
</gene>
<evidence type="ECO:0000313" key="2">
    <source>
        <dbReference type="EMBL" id="CAD8363597.1"/>
    </source>
</evidence>
<feature type="transmembrane region" description="Helical" evidence="1">
    <location>
        <begin position="330"/>
        <end position="350"/>
    </location>
</feature>
<reference evidence="2" key="1">
    <citation type="submission" date="2021-01" db="EMBL/GenBank/DDBJ databases">
        <authorList>
            <person name="Corre E."/>
            <person name="Pelletier E."/>
            <person name="Niang G."/>
            <person name="Scheremetjew M."/>
            <person name="Finn R."/>
            <person name="Kale V."/>
            <person name="Holt S."/>
            <person name="Cochrane G."/>
            <person name="Meng A."/>
            <person name="Brown T."/>
            <person name="Cohen L."/>
        </authorList>
    </citation>
    <scope>NUCLEOTIDE SEQUENCE</scope>
    <source>
        <strain evidence="2">Pbaha01</strain>
    </source>
</reference>
<protein>
    <submittedName>
        <fullName evidence="2">Uncharacterized protein</fullName>
    </submittedName>
</protein>
<dbReference type="AlphaFoldDB" id="A0A7S0AH73"/>
<name>A0A7S0AH73_9DINO</name>